<dbReference type="PRINTS" id="PR00413">
    <property type="entry name" value="HADHALOGNASE"/>
</dbReference>
<keyword evidence="4" id="KW-1185">Reference proteome</keyword>
<dbReference type="SUPFAM" id="SSF56784">
    <property type="entry name" value="HAD-like"/>
    <property type="match status" value="1"/>
</dbReference>
<dbReference type="SFLD" id="SFLDG01129">
    <property type="entry name" value="C1.5:_HAD__Beta-PGM__Phosphata"/>
    <property type="match status" value="1"/>
</dbReference>
<evidence type="ECO:0000256" key="1">
    <source>
        <dbReference type="ARBA" id="ARBA00022801"/>
    </source>
</evidence>
<dbReference type="InterPro" id="IPR006439">
    <property type="entry name" value="HAD-SF_hydro_IA"/>
</dbReference>
<dbReference type="GO" id="GO:0006281">
    <property type="term" value="P:DNA repair"/>
    <property type="evidence" value="ECO:0007669"/>
    <property type="project" value="TreeGrafter"/>
</dbReference>
<dbReference type="GO" id="GO:0005829">
    <property type="term" value="C:cytosol"/>
    <property type="evidence" value="ECO:0007669"/>
    <property type="project" value="TreeGrafter"/>
</dbReference>
<gene>
    <name evidence="3" type="ORF">GA0070214_101644</name>
</gene>
<dbReference type="AlphaFoldDB" id="A0A1C4UFR9"/>
<dbReference type="InterPro" id="IPR023214">
    <property type="entry name" value="HAD_sf"/>
</dbReference>
<accession>A0A1C4UFR9</accession>
<dbReference type="InterPro" id="IPR036412">
    <property type="entry name" value="HAD-like_sf"/>
</dbReference>
<dbReference type="PANTHER" id="PTHR43434:SF23">
    <property type="entry name" value="PHOSPHOGLYCOLATE PHOSPHATASE"/>
    <property type="match status" value="1"/>
</dbReference>
<dbReference type="PANTHER" id="PTHR43434">
    <property type="entry name" value="PHOSPHOGLYCOLATE PHOSPHATASE"/>
    <property type="match status" value="1"/>
</dbReference>
<dbReference type="NCBIfam" id="TIGR01549">
    <property type="entry name" value="HAD-SF-IA-v1"/>
    <property type="match status" value="1"/>
</dbReference>
<dbReference type="GO" id="GO:0046872">
    <property type="term" value="F:metal ion binding"/>
    <property type="evidence" value="ECO:0007669"/>
    <property type="project" value="UniProtKB-KW"/>
</dbReference>
<evidence type="ECO:0000313" key="4">
    <source>
        <dbReference type="Proteomes" id="UP000199629"/>
    </source>
</evidence>
<keyword evidence="1" id="KW-0378">Hydrolase</keyword>
<sequence length="210" mass="21547">MTGPVAGIVFDMDGTLIESHEVVPAAYRAAVRAGGGPERTDAEVIAGYSLGSPADLLTHLLGRPATGADLDAYHAELAALAERVTVYPGVAEVLAEVAARVPVGLFTGASHRAAEILLDRVGLLGRFRVVLGGDQVTRPKPAPDGVELACRRLGVTPGRAAYVGDSPLDLRAARDSGAVAVAAAWGHQYDPTEAADVSAARPGDLLALLD</sequence>
<dbReference type="EMBL" id="FMCS01000001">
    <property type="protein sequence ID" value="SCE70534.1"/>
    <property type="molecule type" value="Genomic_DNA"/>
</dbReference>
<protein>
    <submittedName>
        <fullName evidence="3">Phosphoglycolate phosphatase</fullName>
    </submittedName>
</protein>
<dbReference type="InterPro" id="IPR023198">
    <property type="entry name" value="PGP-like_dom2"/>
</dbReference>
<dbReference type="GO" id="GO:0008967">
    <property type="term" value="F:phosphoglycolate phosphatase activity"/>
    <property type="evidence" value="ECO:0007669"/>
    <property type="project" value="TreeGrafter"/>
</dbReference>
<dbReference type="Pfam" id="PF00702">
    <property type="entry name" value="Hydrolase"/>
    <property type="match status" value="1"/>
</dbReference>
<dbReference type="RefSeq" id="WP_091258785.1">
    <property type="nucleotide sequence ID" value="NZ_FMCS01000001.1"/>
</dbReference>
<dbReference type="NCBIfam" id="TIGR01509">
    <property type="entry name" value="HAD-SF-IA-v3"/>
    <property type="match status" value="1"/>
</dbReference>
<dbReference type="InterPro" id="IPR050155">
    <property type="entry name" value="HAD-like_hydrolase_sf"/>
</dbReference>
<name>A0A1C4UFR9_9ACTN</name>
<evidence type="ECO:0000256" key="2">
    <source>
        <dbReference type="ARBA" id="ARBA00022842"/>
    </source>
</evidence>
<evidence type="ECO:0000313" key="3">
    <source>
        <dbReference type="EMBL" id="SCE70534.1"/>
    </source>
</evidence>
<keyword evidence="2" id="KW-0460">Magnesium</keyword>
<proteinExistence type="predicted"/>
<reference evidence="4" key="1">
    <citation type="submission" date="2016-06" db="EMBL/GenBank/DDBJ databases">
        <authorList>
            <person name="Varghese N."/>
            <person name="Submissions Spin"/>
        </authorList>
    </citation>
    <scope>NUCLEOTIDE SEQUENCE [LARGE SCALE GENOMIC DNA]</scope>
    <source>
        <strain evidence="4">DSM 45246</strain>
    </source>
</reference>
<dbReference type="Proteomes" id="UP000199629">
    <property type="component" value="Unassembled WGS sequence"/>
</dbReference>
<dbReference type="SFLD" id="SFLDS00003">
    <property type="entry name" value="Haloacid_Dehalogenase"/>
    <property type="match status" value="1"/>
</dbReference>
<organism evidence="3 4">
    <name type="scientific">Micromonospora chaiyaphumensis</name>
    <dbReference type="NCBI Taxonomy" id="307119"/>
    <lineage>
        <taxon>Bacteria</taxon>
        <taxon>Bacillati</taxon>
        <taxon>Actinomycetota</taxon>
        <taxon>Actinomycetes</taxon>
        <taxon>Micromonosporales</taxon>
        <taxon>Micromonosporaceae</taxon>
        <taxon>Micromonospora</taxon>
    </lineage>
</organism>
<dbReference type="Gene3D" id="3.40.50.1000">
    <property type="entry name" value="HAD superfamily/HAD-like"/>
    <property type="match status" value="1"/>
</dbReference>
<dbReference type="Gene3D" id="1.10.150.240">
    <property type="entry name" value="Putative phosphatase, domain 2"/>
    <property type="match status" value="1"/>
</dbReference>